<dbReference type="InterPro" id="IPR036390">
    <property type="entry name" value="WH_DNA-bd_sf"/>
</dbReference>
<evidence type="ECO:0000313" key="2">
    <source>
        <dbReference type="Proteomes" id="UP000217994"/>
    </source>
</evidence>
<dbReference type="InterPro" id="IPR000944">
    <property type="entry name" value="Tscrpt_reg_Rrf2"/>
</dbReference>
<dbReference type="Gene3D" id="1.10.10.10">
    <property type="entry name" value="Winged helix-like DNA-binding domain superfamily/Winged helix DNA-binding domain"/>
    <property type="match status" value="1"/>
</dbReference>
<dbReference type="GeneID" id="69001522"/>
<organism evidence="1 2">
    <name type="scientific">Burkholderia ubonensis subsp. mesacidophila</name>
    <dbReference type="NCBI Taxonomy" id="265293"/>
    <lineage>
        <taxon>Bacteria</taxon>
        <taxon>Pseudomonadati</taxon>
        <taxon>Pseudomonadota</taxon>
        <taxon>Betaproteobacteria</taxon>
        <taxon>Burkholderiales</taxon>
        <taxon>Burkholderiaceae</taxon>
        <taxon>Burkholderia</taxon>
        <taxon>Burkholderia cepacia complex</taxon>
    </lineage>
</organism>
<dbReference type="SUPFAM" id="SSF46785">
    <property type="entry name" value="Winged helix' DNA-binding domain"/>
    <property type="match status" value="1"/>
</dbReference>
<dbReference type="GO" id="GO:0005829">
    <property type="term" value="C:cytosol"/>
    <property type="evidence" value="ECO:0007669"/>
    <property type="project" value="TreeGrafter"/>
</dbReference>
<gene>
    <name evidence="1" type="ORF">BZL54_00080</name>
</gene>
<dbReference type="InterPro" id="IPR030489">
    <property type="entry name" value="TR_Rrf2-type_CS"/>
</dbReference>
<sequence>MKSTKFVTACYIMSFVGAHHPRQLATATIAKWVDTHAARVRQIVSLLVKAGLLESSRGGGGGVRLARRADTITLLDIYDAVGESEMFQFSIENPFSEWADHCNVHGVLEGMRDSVERLSRLEFGKVMLSDVFVPWSEAGSTDTKTVPAKKRATART</sequence>
<comment type="caution">
    <text evidence="1">The sequence shown here is derived from an EMBL/GenBank/DDBJ whole genome shotgun (WGS) entry which is preliminary data.</text>
</comment>
<dbReference type="PROSITE" id="PS01332">
    <property type="entry name" value="HTH_RRF2_1"/>
    <property type="match status" value="1"/>
</dbReference>
<dbReference type="PROSITE" id="PS51197">
    <property type="entry name" value="HTH_RRF2_2"/>
    <property type="match status" value="1"/>
</dbReference>
<dbReference type="RefSeq" id="WP_084907229.1">
    <property type="nucleotide sequence ID" value="NZ_CP020738.1"/>
</dbReference>
<dbReference type="PANTHER" id="PTHR33221:SF15">
    <property type="entry name" value="HTH-TYPE TRANSCRIPTIONAL REGULATOR YWGB-RELATED"/>
    <property type="match status" value="1"/>
</dbReference>
<protein>
    <submittedName>
        <fullName evidence="1">Rrf2 family transcriptional regulator</fullName>
    </submittedName>
</protein>
<name>A0A2A4FMS1_9BURK</name>
<dbReference type="InterPro" id="IPR036388">
    <property type="entry name" value="WH-like_DNA-bd_sf"/>
</dbReference>
<dbReference type="GO" id="GO:0003700">
    <property type="term" value="F:DNA-binding transcription factor activity"/>
    <property type="evidence" value="ECO:0007669"/>
    <property type="project" value="TreeGrafter"/>
</dbReference>
<proteinExistence type="predicted"/>
<dbReference type="Pfam" id="PF02082">
    <property type="entry name" value="Rrf2"/>
    <property type="match status" value="1"/>
</dbReference>
<accession>A0A2A4FMS1</accession>
<dbReference type="Proteomes" id="UP000217994">
    <property type="component" value="Unassembled WGS sequence"/>
</dbReference>
<evidence type="ECO:0000313" key="1">
    <source>
        <dbReference type="EMBL" id="PCE34415.1"/>
    </source>
</evidence>
<dbReference type="EMBL" id="MTZU01000002">
    <property type="protein sequence ID" value="PCE34415.1"/>
    <property type="molecule type" value="Genomic_DNA"/>
</dbReference>
<dbReference type="AlphaFoldDB" id="A0A2A4FMS1"/>
<reference evidence="1 2" key="1">
    <citation type="submission" date="2017-01" db="EMBL/GenBank/DDBJ databases">
        <title>Whole-Genome Shotgun Sequencing of Two beta-Proteobacterial Species in Search of the Bulgecin Biosynthetic Cluster.</title>
        <authorList>
            <person name="Horsman M.E."/>
            <person name="Marous D.R."/>
            <person name="Li R."/>
            <person name="Oliver R.A."/>
            <person name="Byun B."/>
            <person name="Emrich S.J."/>
            <person name="Boggess B."/>
            <person name="Townsend C.A."/>
            <person name="Mobashery S."/>
        </authorList>
    </citation>
    <scope>NUCLEOTIDE SEQUENCE [LARGE SCALE GENOMIC DNA]</scope>
    <source>
        <strain evidence="1 2">ATCC 31433</strain>
    </source>
</reference>
<dbReference type="PANTHER" id="PTHR33221">
    <property type="entry name" value="WINGED HELIX-TURN-HELIX TRANSCRIPTIONAL REGULATOR, RRF2 FAMILY"/>
    <property type="match status" value="1"/>
</dbReference>